<evidence type="ECO:0000313" key="7">
    <source>
        <dbReference type="Proteomes" id="UP000291981"/>
    </source>
</evidence>
<dbReference type="SMART" id="SM00342">
    <property type="entry name" value="HTH_ARAC"/>
    <property type="match status" value="1"/>
</dbReference>
<dbReference type="AlphaFoldDB" id="A0A4Q8QAE8"/>
<feature type="domain" description="HTH araC/xylS-type" evidence="5">
    <location>
        <begin position="260"/>
        <end position="368"/>
    </location>
</feature>
<keyword evidence="4" id="KW-0812">Transmembrane</keyword>
<evidence type="ECO:0000313" key="6">
    <source>
        <dbReference type="EMBL" id="TAI46614.1"/>
    </source>
</evidence>
<dbReference type="RefSeq" id="WP_130615825.1">
    <property type="nucleotide sequence ID" value="NZ_SGIU01000003.1"/>
</dbReference>
<evidence type="ECO:0000259" key="5">
    <source>
        <dbReference type="PROSITE" id="PS01124"/>
    </source>
</evidence>
<dbReference type="GO" id="GO:0003700">
    <property type="term" value="F:DNA-binding transcription factor activity"/>
    <property type="evidence" value="ECO:0007669"/>
    <property type="project" value="InterPro"/>
</dbReference>
<feature type="transmembrane region" description="Helical" evidence="4">
    <location>
        <begin position="176"/>
        <end position="193"/>
    </location>
</feature>
<feature type="transmembrane region" description="Helical" evidence="4">
    <location>
        <begin position="205"/>
        <end position="224"/>
    </location>
</feature>
<dbReference type="PROSITE" id="PS01124">
    <property type="entry name" value="HTH_ARAC_FAMILY_2"/>
    <property type="match status" value="1"/>
</dbReference>
<dbReference type="GO" id="GO:0043565">
    <property type="term" value="F:sequence-specific DNA binding"/>
    <property type="evidence" value="ECO:0007669"/>
    <property type="project" value="InterPro"/>
</dbReference>
<organism evidence="6 7">
    <name type="scientific">Flagellimonas allohymeniacidonis</name>
    <dbReference type="NCBI Taxonomy" id="2517819"/>
    <lineage>
        <taxon>Bacteria</taxon>
        <taxon>Pseudomonadati</taxon>
        <taxon>Bacteroidota</taxon>
        <taxon>Flavobacteriia</taxon>
        <taxon>Flavobacteriales</taxon>
        <taxon>Flavobacteriaceae</taxon>
        <taxon>Flagellimonas</taxon>
    </lineage>
</organism>
<keyword evidence="2" id="KW-0238">DNA-binding</keyword>
<comment type="caution">
    <text evidence="6">The sequence shown here is derived from an EMBL/GenBank/DDBJ whole genome shotgun (WGS) entry which is preliminary data.</text>
</comment>
<dbReference type="SUPFAM" id="SSF46689">
    <property type="entry name" value="Homeodomain-like"/>
    <property type="match status" value="1"/>
</dbReference>
<keyword evidence="4" id="KW-1133">Transmembrane helix</keyword>
<dbReference type="PANTHER" id="PTHR43280:SF29">
    <property type="entry name" value="ARAC-FAMILY TRANSCRIPTIONAL REGULATOR"/>
    <property type="match status" value="1"/>
</dbReference>
<feature type="transmembrane region" description="Helical" evidence="4">
    <location>
        <begin position="101"/>
        <end position="120"/>
    </location>
</feature>
<dbReference type="InterPro" id="IPR009057">
    <property type="entry name" value="Homeodomain-like_sf"/>
</dbReference>
<protein>
    <submittedName>
        <fullName evidence="6">AraC family transcriptional regulator</fullName>
    </submittedName>
</protein>
<reference evidence="6 7" key="1">
    <citation type="submission" date="2019-02" db="EMBL/GenBank/DDBJ databases">
        <title>Draft genome sequence of Muricauda sp. 176CP4-71.</title>
        <authorList>
            <person name="Park J.-S."/>
        </authorList>
    </citation>
    <scope>NUCLEOTIDE SEQUENCE [LARGE SCALE GENOMIC DNA]</scope>
    <source>
        <strain evidence="6 7">176CP4-71</strain>
    </source>
</reference>
<name>A0A4Q8QAE8_9FLAO</name>
<dbReference type="InterPro" id="IPR018062">
    <property type="entry name" value="HTH_AraC-typ_CS"/>
</dbReference>
<dbReference type="PANTHER" id="PTHR43280">
    <property type="entry name" value="ARAC-FAMILY TRANSCRIPTIONAL REGULATOR"/>
    <property type="match status" value="1"/>
</dbReference>
<dbReference type="Gene3D" id="1.10.10.60">
    <property type="entry name" value="Homeodomain-like"/>
    <property type="match status" value="2"/>
</dbReference>
<evidence type="ECO:0000256" key="4">
    <source>
        <dbReference type="SAM" id="Phobius"/>
    </source>
</evidence>
<accession>A0A4Q8QAE8</accession>
<dbReference type="PROSITE" id="PS00041">
    <property type="entry name" value="HTH_ARAC_FAMILY_1"/>
    <property type="match status" value="1"/>
</dbReference>
<proteinExistence type="predicted"/>
<dbReference type="EMBL" id="SGIU01000003">
    <property type="protein sequence ID" value="TAI46614.1"/>
    <property type="molecule type" value="Genomic_DNA"/>
</dbReference>
<evidence type="ECO:0000256" key="3">
    <source>
        <dbReference type="ARBA" id="ARBA00023163"/>
    </source>
</evidence>
<keyword evidence="4" id="KW-0472">Membrane</keyword>
<feature type="transmembrane region" description="Helical" evidence="4">
    <location>
        <begin position="76"/>
        <end position="94"/>
    </location>
</feature>
<keyword evidence="1" id="KW-0805">Transcription regulation</keyword>
<keyword evidence="7" id="KW-1185">Reference proteome</keyword>
<gene>
    <name evidence="6" type="ORF">EW142_16170</name>
</gene>
<sequence>MEINYNIISIIDIFGCLQGIILGSLLLYTNRKENKSTLFLGLFVLTYAYSFIPIILEDMNLISQMPQLEVLPRPGEWLLASLFFVYIQKISIFSNRKIAYWCLYPGLLALLFQVVVFFLPLSTKMQWVNSNWYSPFFLVALIYSTGILLYMWRFIQEHSKEVVNQYTLVEHKELRWVKRFVFFGFVLFLLHFIRYFTEDSMGYRILYASYNVFMLYWASIHGILQRNIVSAIPEEKSMAPTKIQNLRSNPIDSIPISELKKLVKQIDAYVEGSKVFEDKNLTIMGLADALKLHPRKISNAINQVYHENFNAYINRYRVGRAEQMLIDKNSANLSIEGIGTEVGFNSKSAFYNAFKKETGVTPKTYKTTIPN</sequence>
<feature type="transmembrane region" description="Helical" evidence="4">
    <location>
        <begin position="132"/>
        <end position="155"/>
    </location>
</feature>
<feature type="transmembrane region" description="Helical" evidence="4">
    <location>
        <begin position="37"/>
        <end position="56"/>
    </location>
</feature>
<evidence type="ECO:0000256" key="1">
    <source>
        <dbReference type="ARBA" id="ARBA00023015"/>
    </source>
</evidence>
<dbReference type="Pfam" id="PF12833">
    <property type="entry name" value="HTH_18"/>
    <property type="match status" value="1"/>
</dbReference>
<dbReference type="Proteomes" id="UP000291981">
    <property type="component" value="Unassembled WGS sequence"/>
</dbReference>
<dbReference type="InterPro" id="IPR018060">
    <property type="entry name" value="HTH_AraC"/>
</dbReference>
<evidence type="ECO:0000256" key="2">
    <source>
        <dbReference type="ARBA" id="ARBA00023125"/>
    </source>
</evidence>
<feature type="transmembrane region" description="Helical" evidence="4">
    <location>
        <begin position="6"/>
        <end position="28"/>
    </location>
</feature>
<dbReference type="OrthoDB" id="5492415at2"/>
<keyword evidence="3" id="KW-0804">Transcription</keyword>